<dbReference type="GO" id="GO:0005829">
    <property type="term" value="C:cytosol"/>
    <property type="evidence" value="ECO:0007669"/>
    <property type="project" value="TreeGrafter"/>
</dbReference>
<name>A0A8S1SH40_9CILI</name>
<accession>A0A8S1SH40</accession>
<proteinExistence type="predicted"/>
<dbReference type="PANTHER" id="PTHR24348:SF22">
    <property type="entry name" value="NON-SPECIFIC SERINE_THREONINE PROTEIN KINASE"/>
    <property type="match status" value="1"/>
</dbReference>
<dbReference type="OrthoDB" id="266718at2759"/>
<reference evidence="6" key="1">
    <citation type="submission" date="2021-01" db="EMBL/GenBank/DDBJ databases">
        <authorList>
            <consortium name="Genoscope - CEA"/>
            <person name="William W."/>
        </authorList>
    </citation>
    <scope>NUCLEOTIDE SEQUENCE</scope>
</reference>
<keyword evidence="3" id="KW-0418">Kinase</keyword>
<dbReference type="GO" id="GO:0000407">
    <property type="term" value="C:phagophore assembly site"/>
    <property type="evidence" value="ECO:0007669"/>
    <property type="project" value="TreeGrafter"/>
</dbReference>
<dbReference type="PROSITE" id="PS50011">
    <property type="entry name" value="PROTEIN_KINASE_DOM"/>
    <property type="match status" value="1"/>
</dbReference>
<evidence type="ECO:0000256" key="4">
    <source>
        <dbReference type="ARBA" id="ARBA00022840"/>
    </source>
</evidence>
<dbReference type="InterPro" id="IPR000719">
    <property type="entry name" value="Prot_kinase_dom"/>
</dbReference>
<dbReference type="GO" id="GO:0004674">
    <property type="term" value="F:protein serine/threonine kinase activity"/>
    <property type="evidence" value="ECO:0007669"/>
    <property type="project" value="InterPro"/>
</dbReference>
<feature type="domain" description="Protein kinase" evidence="5">
    <location>
        <begin position="22"/>
        <end position="288"/>
    </location>
</feature>
<dbReference type="GO" id="GO:0010506">
    <property type="term" value="P:regulation of autophagy"/>
    <property type="evidence" value="ECO:0007669"/>
    <property type="project" value="InterPro"/>
</dbReference>
<dbReference type="Pfam" id="PF00069">
    <property type="entry name" value="Pkinase"/>
    <property type="match status" value="1"/>
</dbReference>
<sequence length="370" mass="44028">MKNYFDATFGKGQCLIFKLKVYKILEVFPLGTQGIVYKVQERNKDNKFALKIVNQMSEKELEITKWLQKNHHKNIVNILDFSIQDQKVFILMECCEQNLYEKINNKLLDQKELRYFMISIARGLQFLHSHQIIHRDLKPENILIQTLTDKNNEQLTQIIYKIADFGLSLQQQQAQTKYIGTCYYMAPELINDINQPYDHKVDIWSLGTIVYELIKGKTLFEGFTIQQIYEKIKNSNMAENQKLLNEKLSIIEDECFFELVTNMLKYNPVERYDIYQVINKLSNKDENIIRNRSTSCNIIEASNQQQQHKITNFKRSFFIPDLIPNNFPIQQQLLNQNIPEIQNINGQNIQLNFNQNHNIKYSYYQQKWKK</sequence>
<evidence type="ECO:0000256" key="1">
    <source>
        <dbReference type="ARBA" id="ARBA00022679"/>
    </source>
</evidence>
<keyword evidence="7" id="KW-1185">Reference proteome</keyword>
<dbReference type="InterPro" id="IPR045269">
    <property type="entry name" value="Atg1-like"/>
</dbReference>
<evidence type="ECO:0000259" key="5">
    <source>
        <dbReference type="PROSITE" id="PS50011"/>
    </source>
</evidence>
<dbReference type="PANTHER" id="PTHR24348">
    <property type="entry name" value="SERINE/THREONINE-PROTEIN KINASE UNC-51-RELATED"/>
    <property type="match status" value="1"/>
</dbReference>
<evidence type="ECO:0000313" key="7">
    <source>
        <dbReference type="Proteomes" id="UP000689195"/>
    </source>
</evidence>
<organism evidence="6 7">
    <name type="scientific">Paramecium pentaurelia</name>
    <dbReference type="NCBI Taxonomy" id="43138"/>
    <lineage>
        <taxon>Eukaryota</taxon>
        <taxon>Sar</taxon>
        <taxon>Alveolata</taxon>
        <taxon>Ciliophora</taxon>
        <taxon>Intramacronucleata</taxon>
        <taxon>Oligohymenophorea</taxon>
        <taxon>Peniculida</taxon>
        <taxon>Parameciidae</taxon>
        <taxon>Paramecium</taxon>
    </lineage>
</organism>
<keyword evidence="2" id="KW-0547">Nucleotide-binding</keyword>
<dbReference type="SMART" id="SM00220">
    <property type="entry name" value="S_TKc"/>
    <property type="match status" value="1"/>
</dbReference>
<comment type="caution">
    <text evidence="6">The sequence shown here is derived from an EMBL/GenBank/DDBJ whole genome shotgun (WGS) entry which is preliminary data.</text>
</comment>
<keyword evidence="1" id="KW-0808">Transferase</keyword>
<dbReference type="InterPro" id="IPR008271">
    <property type="entry name" value="Ser/Thr_kinase_AS"/>
</dbReference>
<dbReference type="Proteomes" id="UP000689195">
    <property type="component" value="Unassembled WGS sequence"/>
</dbReference>
<dbReference type="PROSITE" id="PS00108">
    <property type="entry name" value="PROTEIN_KINASE_ST"/>
    <property type="match status" value="1"/>
</dbReference>
<evidence type="ECO:0000256" key="2">
    <source>
        <dbReference type="ARBA" id="ARBA00022741"/>
    </source>
</evidence>
<keyword evidence="4" id="KW-0067">ATP-binding</keyword>
<gene>
    <name evidence="6" type="ORF">PPENT_87.1.T0070461</name>
</gene>
<dbReference type="GO" id="GO:0000045">
    <property type="term" value="P:autophagosome assembly"/>
    <property type="evidence" value="ECO:0007669"/>
    <property type="project" value="TreeGrafter"/>
</dbReference>
<dbReference type="GO" id="GO:0005776">
    <property type="term" value="C:autophagosome"/>
    <property type="evidence" value="ECO:0007669"/>
    <property type="project" value="TreeGrafter"/>
</dbReference>
<evidence type="ECO:0000256" key="3">
    <source>
        <dbReference type="ARBA" id="ARBA00022777"/>
    </source>
</evidence>
<protein>
    <recommendedName>
        <fullName evidence="5">Protein kinase domain-containing protein</fullName>
    </recommendedName>
</protein>
<dbReference type="AlphaFoldDB" id="A0A8S1SH40"/>
<dbReference type="EMBL" id="CAJJDO010000007">
    <property type="protein sequence ID" value="CAD8139080.1"/>
    <property type="molecule type" value="Genomic_DNA"/>
</dbReference>
<dbReference type="GO" id="GO:0005524">
    <property type="term" value="F:ATP binding"/>
    <property type="evidence" value="ECO:0007669"/>
    <property type="project" value="UniProtKB-KW"/>
</dbReference>
<dbReference type="GO" id="GO:0016020">
    <property type="term" value="C:membrane"/>
    <property type="evidence" value="ECO:0007669"/>
    <property type="project" value="TreeGrafter"/>
</dbReference>
<evidence type="ECO:0000313" key="6">
    <source>
        <dbReference type="EMBL" id="CAD8139080.1"/>
    </source>
</evidence>